<organism evidence="1 2">
    <name type="scientific">Araneus ventricosus</name>
    <name type="common">Orbweaver spider</name>
    <name type="synonym">Epeira ventricosa</name>
    <dbReference type="NCBI Taxonomy" id="182803"/>
    <lineage>
        <taxon>Eukaryota</taxon>
        <taxon>Metazoa</taxon>
        <taxon>Ecdysozoa</taxon>
        <taxon>Arthropoda</taxon>
        <taxon>Chelicerata</taxon>
        <taxon>Arachnida</taxon>
        <taxon>Araneae</taxon>
        <taxon>Araneomorphae</taxon>
        <taxon>Entelegynae</taxon>
        <taxon>Araneoidea</taxon>
        <taxon>Araneidae</taxon>
        <taxon>Araneus</taxon>
    </lineage>
</organism>
<sequence>MPAILTVEDSGCNLVGASPDWEIFLCVEIIGFSDKVYENCASAGPGGSWASFGSRLRRCTDDPKEEVTVIISEIYQQNSSSISG</sequence>
<accession>A0A4Y2IDH0</accession>
<dbReference type="Proteomes" id="UP000499080">
    <property type="component" value="Unassembled WGS sequence"/>
</dbReference>
<comment type="caution">
    <text evidence="1">The sequence shown here is derived from an EMBL/GenBank/DDBJ whole genome shotgun (WGS) entry which is preliminary data.</text>
</comment>
<reference evidence="1 2" key="1">
    <citation type="journal article" date="2019" name="Sci. Rep.">
        <title>Orb-weaving spider Araneus ventricosus genome elucidates the spidroin gene catalogue.</title>
        <authorList>
            <person name="Kono N."/>
            <person name="Nakamura H."/>
            <person name="Ohtoshi R."/>
            <person name="Moran D.A.P."/>
            <person name="Shinohara A."/>
            <person name="Yoshida Y."/>
            <person name="Fujiwara M."/>
            <person name="Mori M."/>
            <person name="Tomita M."/>
            <person name="Arakawa K."/>
        </authorList>
    </citation>
    <scope>NUCLEOTIDE SEQUENCE [LARGE SCALE GENOMIC DNA]</scope>
</reference>
<evidence type="ECO:0000313" key="2">
    <source>
        <dbReference type="Proteomes" id="UP000499080"/>
    </source>
</evidence>
<protein>
    <submittedName>
        <fullName evidence="1">Uncharacterized protein</fullName>
    </submittedName>
</protein>
<dbReference type="EMBL" id="BGPR01002536">
    <property type="protein sequence ID" value="GBM75106.1"/>
    <property type="molecule type" value="Genomic_DNA"/>
</dbReference>
<keyword evidence="2" id="KW-1185">Reference proteome</keyword>
<dbReference type="AlphaFoldDB" id="A0A4Y2IDH0"/>
<gene>
    <name evidence="1" type="ORF">AVEN_74191_1</name>
</gene>
<name>A0A4Y2IDH0_ARAVE</name>
<proteinExistence type="predicted"/>
<evidence type="ECO:0000313" key="1">
    <source>
        <dbReference type="EMBL" id="GBM75106.1"/>
    </source>
</evidence>